<keyword evidence="3" id="KW-1185">Reference proteome</keyword>
<name>A0A1G1SU08_9BACT</name>
<dbReference type="Gene3D" id="3.30.70.1230">
    <property type="entry name" value="Nucleotide cyclase"/>
    <property type="match status" value="1"/>
</dbReference>
<dbReference type="InterPro" id="IPR050697">
    <property type="entry name" value="Adenylyl/Guanylyl_Cyclase_3/4"/>
</dbReference>
<evidence type="ECO:0000313" key="2">
    <source>
        <dbReference type="EMBL" id="OGX82117.1"/>
    </source>
</evidence>
<gene>
    <name evidence="2" type="ORF">BEN49_02915</name>
</gene>
<organism evidence="2 3">
    <name type="scientific">Hymenobacter coccineus</name>
    <dbReference type="NCBI Taxonomy" id="1908235"/>
    <lineage>
        <taxon>Bacteria</taxon>
        <taxon>Pseudomonadati</taxon>
        <taxon>Bacteroidota</taxon>
        <taxon>Cytophagia</taxon>
        <taxon>Cytophagales</taxon>
        <taxon>Hymenobacteraceae</taxon>
        <taxon>Hymenobacter</taxon>
    </lineage>
</organism>
<dbReference type="OrthoDB" id="9768499at2"/>
<dbReference type="PROSITE" id="PS50125">
    <property type="entry name" value="GUANYLATE_CYCLASE_2"/>
    <property type="match status" value="1"/>
</dbReference>
<evidence type="ECO:0000313" key="3">
    <source>
        <dbReference type="Proteomes" id="UP000177506"/>
    </source>
</evidence>
<dbReference type="AlphaFoldDB" id="A0A1G1SU08"/>
<dbReference type="Proteomes" id="UP000177506">
    <property type="component" value="Unassembled WGS sequence"/>
</dbReference>
<dbReference type="EMBL" id="MDZA01000437">
    <property type="protein sequence ID" value="OGX82117.1"/>
    <property type="molecule type" value="Genomic_DNA"/>
</dbReference>
<sequence>MFLDVKGATTLAERLGDEPYSRLLSDFFRDISNPILATRGEVYQYVGDEVVITWLAADGLAQARCLHCYFEMVAAIQRRASRYRARYGVVPEFKAGVHGGIVTATQVGEIKSEIVYHSDVLNMASRIQGQCNSLGSRLLISADVVERLGPTTQLRFHGLGKFVLKGKQQVIGLYDVRLAS</sequence>
<accession>A0A1G1SU08</accession>
<dbReference type="PANTHER" id="PTHR43081:SF1">
    <property type="entry name" value="ADENYLATE CYCLASE, TERMINAL-DIFFERENTIATION SPECIFIC"/>
    <property type="match status" value="1"/>
</dbReference>
<dbReference type="SUPFAM" id="SSF55073">
    <property type="entry name" value="Nucleotide cyclase"/>
    <property type="match status" value="1"/>
</dbReference>
<dbReference type="Pfam" id="PF00211">
    <property type="entry name" value="Guanylate_cyc"/>
    <property type="match status" value="1"/>
</dbReference>
<dbReference type="InterPro" id="IPR029787">
    <property type="entry name" value="Nucleotide_cyclase"/>
</dbReference>
<proteinExistence type="predicted"/>
<dbReference type="RefSeq" id="WP_070746897.1">
    <property type="nucleotide sequence ID" value="NZ_MDZA01000437.1"/>
</dbReference>
<dbReference type="GO" id="GO:0035556">
    <property type="term" value="P:intracellular signal transduction"/>
    <property type="evidence" value="ECO:0007669"/>
    <property type="project" value="InterPro"/>
</dbReference>
<feature type="domain" description="Guanylate cyclase" evidence="1">
    <location>
        <begin position="1"/>
        <end position="128"/>
    </location>
</feature>
<protein>
    <recommendedName>
        <fullName evidence="1">Guanylate cyclase domain-containing protein</fullName>
    </recommendedName>
</protein>
<dbReference type="GO" id="GO:0009190">
    <property type="term" value="P:cyclic nucleotide biosynthetic process"/>
    <property type="evidence" value="ECO:0007669"/>
    <property type="project" value="InterPro"/>
</dbReference>
<comment type="caution">
    <text evidence="2">The sequence shown here is derived from an EMBL/GenBank/DDBJ whole genome shotgun (WGS) entry which is preliminary data.</text>
</comment>
<dbReference type="CDD" id="cd07302">
    <property type="entry name" value="CHD"/>
    <property type="match status" value="1"/>
</dbReference>
<dbReference type="PANTHER" id="PTHR43081">
    <property type="entry name" value="ADENYLATE CYCLASE, TERMINAL-DIFFERENTIATION SPECIFIC-RELATED"/>
    <property type="match status" value="1"/>
</dbReference>
<reference evidence="2 3" key="1">
    <citation type="submission" date="2016-08" db="EMBL/GenBank/DDBJ databases">
        <title>Hymenobacter coccineus sp. nov., Hymenobacter lapidarius sp. nov. and Hymenobacter glacialis sp. nov., isolated from Antarctic soil.</title>
        <authorList>
            <person name="Sedlacek I."/>
            <person name="Kralova S."/>
            <person name="Kyrova K."/>
            <person name="Maslanova I."/>
            <person name="Stankova E."/>
            <person name="Vrbovska V."/>
            <person name="Nemec M."/>
            <person name="Bartak M."/>
            <person name="Svec P."/>
            <person name="Busse H.-J."/>
            <person name="Pantucek R."/>
        </authorList>
    </citation>
    <scope>NUCLEOTIDE SEQUENCE [LARGE SCALE GENOMIC DNA]</scope>
    <source>
        <strain evidence="2 3">CCM 8649</strain>
    </source>
</reference>
<dbReference type="GO" id="GO:0004016">
    <property type="term" value="F:adenylate cyclase activity"/>
    <property type="evidence" value="ECO:0007669"/>
    <property type="project" value="UniProtKB-ARBA"/>
</dbReference>
<evidence type="ECO:0000259" key="1">
    <source>
        <dbReference type="PROSITE" id="PS50125"/>
    </source>
</evidence>
<dbReference type="InterPro" id="IPR001054">
    <property type="entry name" value="A/G_cyclase"/>
</dbReference>